<reference evidence="9 10" key="1">
    <citation type="journal article" date="2013" name="BMC Genomics">
        <title>Genome sequencing and comparative genomics of honey bee microsporidia, Nosema apis reveal novel insights into host-parasite interactions.</title>
        <authorList>
            <person name="Chen Yp."/>
            <person name="Pettis J.S."/>
            <person name="Zhao Y."/>
            <person name="Liu X."/>
            <person name="Tallon L.J."/>
            <person name="Sadzewicz L.D."/>
            <person name="Li R."/>
            <person name="Zheng H."/>
            <person name="Huang S."/>
            <person name="Zhang X."/>
            <person name="Hamilton M.C."/>
            <person name="Pernal S.F."/>
            <person name="Melathopoulos A.P."/>
            <person name="Yan X."/>
            <person name="Evans J.D."/>
        </authorList>
    </citation>
    <scope>NUCLEOTIDE SEQUENCE [LARGE SCALE GENOMIC DNA]</scope>
    <source>
        <strain evidence="9 10">BRL 01</strain>
    </source>
</reference>
<dbReference type="OrthoDB" id="1555531at2759"/>
<keyword evidence="6 9" id="KW-0413">Isomerase</keyword>
<evidence type="ECO:0000256" key="5">
    <source>
        <dbReference type="ARBA" id="ARBA00019150"/>
    </source>
</evidence>
<dbReference type="HOGENOM" id="CLU_056590_1_1_1"/>
<name>T0KW55_9MICR</name>
<dbReference type="SUPFAM" id="SSF75445">
    <property type="entry name" value="D-ribose-5-phosphate isomerase (RpiA), lid domain"/>
    <property type="match status" value="1"/>
</dbReference>
<dbReference type="InterPro" id="IPR004788">
    <property type="entry name" value="Ribose5P_isomerase_type_A"/>
</dbReference>
<dbReference type="PANTHER" id="PTHR11934:SF0">
    <property type="entry name" value="RIBOSE-5-PHOSPHATE ISOMERASE"/>
    <property type="match status" value="1"/>
</dbReference>
<evidence type="ECO:0000256" key="1">
    <source>
        <dbReference type="ARBA" id="ARBA00001713"/>
    </source>
</evidence>
<evidence type="ECO:0000256" key="6">
    <source>
        <dbReference type="ARBA" id="ARBA00023235"/>
    </source>
</evidence>
<evidence type="ECO:0000256" key="2">
    <source>
        <dbReference type="ARBA" id="ARBA00004988"/>
    </source>
</evidence>
<accession>T0KW55</accession>
<sequence length="228" mass="25932">MENLIKDITKFKQIIGIGTGKTVSKLLKYLDTSKLYVPSSIRTMLSVSSNLNINTTDKNINNQAQNNTDKDANTKNNAQRINLSTTSVQCVSKLDLYIDGCDYFDRHGNMIKGKGAALTTEKLMCSMADEILIVAQDYKFRETFDNCFVPIEIIPQSLSFIISVLIEKNIKYTLRLENERPVITDLGNLIFDIQYNKEFIDECKHICGIVEHGYFDGEDFNLTFDQII</sequence>
<comment type="similarity">
    <text evidence="3">Belongs to the ribose 5-phosphate isomerase family.</text>
</comment>
<dbReference type="GO" id="GO:0005829">
    <property type="term" value="C:cytosol"/>
    <property type="evidence" value="ECO:0007669"/>
    <property type="project" value="TreeGrafter"/>
</dbReference>
<evidence type="ECO:0000256" key="3">
    <source>
        <dbReference type="ARBA" id="ARBA00008088"/>
    </source>
</evidence>
<dbReference type="EMBL" id="KE647374">
    <property type="protein sequence ID" value="EQB59737.1"/>
    <property type="molecule type" value="Genomic_DNA"/>
</dbReference>
<dbReference type="Gene3D" id="3.40.50.1360">
    <property type="match status" value="1"/>
</dbReference>
<dbReference type="UniPathway" id="UPA00115">
    <property type="reaction ID" value="UER00412"/>
</dbReference>
<dbReference type="AlphaFoldDB" id="T0KW55"/>
<keyword evidence="10" id="KW-1185">Reference proteome</keyword>
<dbReference type="EC" id="5.3.1.6" evidence="4"/>
<dbReference type="GO" id="GO:0004751">
    <property type="term" value="F:ribose-5-phosphate isomerase activity"/>
    <property type="evidence" value="ECO:0007669"/>
    <property type="project" value="UniProtKB-EC"/>
</dbReference>
<gene>
    <name evidence="9" type="ORF">NAPIS_ORF02729</name>
</gene>
<dbReference type="Proteomes" id="UP000053780">
    <property type="component" value="Unassembled WGS sequence"/>
</dbReference>
<evidence type="ECO:0000313" key="10">
    <source>
        <dbReference type="Proteomes" id="UP000053780"/>
    </source>
</evidence>
<dbReference type="Gene3D" id="3.30.70.260">
    <property type="match status" value="1"/>
</dbReference>
<evidence type="ECO:0000256" key="8">
    <source>
        <dbReference type="ARBA" id="ARBA00032273"/>
    </source>
</evidence>
<dbReference type="Pfam" id="PF06026">
    <property type="entry name" value="Rib_5-P_isom_A"/>
    <property type="match status" value="1"/>
</dbReference>
<evidence type="ECO:0000313" key="9">
    <source>
        <dbReference type="EMBL" id="EQB59737.1"/>
    </source>
</evidence>
<dbReference type="VEuPathDB" id="MicrosporidiaDB:NAPIS_ORF02729"/>
<proteinExistence type="inferred from homology"/>
<dbReference type="GO" id="GO:0009052">
    <property type="term" value="P:pentose-phosphate shunt, non-oxidative branch"/>
    <property type="evidence" value="ECO:0007669"/>
    <property type="project" value="InterPro"/>
</dbReference>
<organism evidence="9 10">
    <name type="scientific">Vairimorpha apis BRL 01</name>
    <dbReference type="NCBI Taxonomy" id="1037528"/>
    <lineage>
        <taxon>Eukaryota</taxon>
        <taxon>Fungi</taxon>
        <taxon>Fungi incertae sedis</taxon>
        <taxon>Microsporidia</taxon>
        <taxon>Nosematidae</taxon>
        <taxon>Vairimorpha</taxon>
    </lineage>
</organism>
<dbReference type="PANTHER" id="PTHR11934">
    <property type="entry name" value="RIBOSE-5-PHOSPHATE ISOMERASE"/>
    <property type="match status" value="1"/>
</dbReference>
<dbReference type="SUPFAM" id="SSF100950">
    <property type="entry name" value="NagB/RpiA/CoA transferase-like"/>
    <property type="match status" value="1"/>
</dbReference>
<dbReference type="GO" id="GO:0006014">
    <property type="term" value="P:D-ribose metabolic process"/>
    <property type="evidence" value="ECO:0007669"/>
    <property type="project" value="TreeGrafter"/>
</dbReference>
<evidence type="ECO:0000256" key="7">
    <source>
        <dbReference type="ARBA" id="ARBA00029734"/>
    </source>
</evidence>
<evidence type="ECO:0000256" key="4">
    <source>
        <dbReference type="ARBA" id="ARBA00011959"/>
    </source>
</evidence>
<dbReference type="InterPro" id="IPR037171">
    <property type="entry name" value="NagB/RpiA_transferase-like"/>
</dbReference>
<comment type="pathway">
    <text evidence="2">Carbohydrate degradation; pentose phosphate pathway; D-ribose 5-phosphate from D-ribulose 5-phosphate (non-oxidative stage): step 1/1.</text>
</comment>
<protein>
    <recommendedName>
        <fullName evidence="5">Ribose-5-phosphate isomerase</fullName>
        <ecNumber evidence="4">5.3.1.6</ecNumber>
    </recommendedName>
    <alternativeName>
        <fullName evidence="8">D-ribose-5-phosphate ketol-isomerase</fullName>
    </alternativeName>
    <alternativeName>
        <fullName evidence="7">Phosphoriboisomerase</fullName>
    </alternativeName>
</protein>
<comment type="catalytic activity">
    <reaction evidence="1">
        <text>aldehydo-D-ribose 5-phosphate = D-ribulose 5-phosphate</text>
        <dbReference type="Rhea" id="RHEA:14657"/>
        <dbReference type="ChEBI" id="CHEBI:58121"/>
        <dbReference type="ChEBI" id="CHEBI:58273"/>
        <dbReference type="EC" id="5.3.1.6"/>
    </reaction>
</comment>